<accession>A0ABS7MCL3</accession>
<dbReference type="EMBL" id="JAILXK010000001">
    <property type="protein sequence ID" value="MBY4636729.1"/>
    <property type="molecule type" value="Genomic_DNA"/>
</dbReference>
<feature type="compositionally biased region" description="Basic and acidic residues" evidence="1">
    <location>
        <begin position="10"/>
        <end position="22"/>
    </location>
</feature>
<gene>
    <name evidence="2" type="ORF">K5P26_06195</name>
</gene>
<name>A0ABS7MCL3_9SPHN</name>
<evidence type="ECO:0000313" key="3">
    <source>
        <dbReference type="Proteomes" id="UP001166571"/>
    </source>
</evidence>
<sequence length="47" mass="5314">MGLGLSRTSRNSEKIVRRKQESRGTGPDALQITIEMSLPMPNSWRDI</sequence>
<dbReference type="Proteomes" id="UP001166571">
    <property type="component" value="Unassembled WGS sequence"/>
</dbReference>
<dbReference type="RefSeq" id="WP_201925488.1">
    <property type="nucleotide sequence ID" value="NZ_JAERPO010000001.1"/>
</dbReference>
<feature type="region of interest" description="Disordered" evidence="1">
    <location>
        <begin position="1"/>
        <end position="26"/>
    </location>
</feature>
<reference evidence="2" key="1">
    <citation type="submission" date="2021-08" db="EMBL/GenBank/DDBJ databases">
        <title>Sphingopyxis panaciterrulae sp. nov., isolated from the surface water of the Yellow Sea.</title>
        <authorList>
            <person name="Gao Z."/>
            <person name="Zhang D."/>
            <person name="Zhang A."/>
        </authorList>
    </citation>
    <scope>NUCLEOTIDE SEQUENCE</scope>
    <source>
        <strain evidence="2">XHP0097</strain>
    </source>
</reference>
<evidence type="ECO:0000256" key="1">
    <source>
        <dbReference type="SAM" id="MobiDB-lite"/>
    </source>
</evidence>
<proteinExistence type="predicted"/>
<organism evidence="2 3">
    <name type="scientific">Sphingopyxis jiangsuensis</name>
    <dbReference type="NCBI Taxonomy" id="2871171"/>
    <lineage>
        <taxon>Bacteria</taxon>
        <taxon>Pseudomonadati</taxon>
        <taxon>Pseudomonadota</taxon>
        <taxon>Alphaproteobacteria</taxon>
        <taxon>Sphingomonadales</taxon>
        <taxon>Sphingomonadaceae</taxon>
        <taxon>Sphingopyxis</taxon>
    </lineage>
</organism>
<keyword evidence="3" id="KW-1185">Reference proteome</keyword>
<protein>
    <submittedName>
        <fullName evidence="2">Uncharacterized protein</fullName>
    </submittedName>
</protein>
<evidence type="ECO:0000313" key="2">
    <source>
        <dbReference type="EMBL" id="MBY4636729.1"/>
    </source>
</evidence>
<comment type="caution">
    <text evidence="2">The sequence shown here is derived from an EMBL/GenBank/DDBJ whole genome shotgun (WGS) entry which is preliminary data.</text>
</comment>